<name>A0AAD4LR44_9AGAM</name>
<dbReference type="PANTHER" id="PTHR28096:SF1">
    <property type="entry name" value="PROTEIN FAF1"/>
    <property type="match status" value="1"/>
</dbReference>
<accession>A0AAD4LR44</accession>
<sequence>MAITDESLLNILQAHGQTFLDSFGVQEDKQKRRKRTTRGSSESGRAPKLAKREIAASSSSVDSSNSAEEWTGFGSDTHMEDDESHLLAGEVTPLEASTSIIQKPDVIVFSGSATKLSETSSTKAQGKSFMSSKVSQLSDQKSEHRKRNTNGEDEDDEITNAQNDALLHRLVHTQLLSGSLNPELNLTSAQRKKALEGRVLELAGTSKLGQGEKTVRAKERDKASKRVREGMVEKQKQRREKLVQEAKEMGNYYPASKRLFQDPSEKNTRRSRERGLRMGVGSFGGGMLRLSKREIETVQDESLENIQVT</sequence>
<feature type="region of interest" description="Disordered" evidence="1">
    <location>
        <begin position="23"/>
        <end position="80"/>
    </location>
</feature>
<feature type="compositionally biased region" description="Polar residues" evidence="1">
    <location>
        <begin position="115"/>
        <end position="139"/>
    </location>
</feature>
<feature type="compositionally biased region" description="Basic and acidic residues" evidence="1">
    <location>
        <begin position="260"/>
        <end position="276"/>
    </location>
</feature>
<dbReference type="PANTHER" id="PTHR28096">
    <property type="entry name" value="PROTEIN FAF1"/>
    <property type="match status" value="1"/>
</dbReference>
<dbReference type="AlphaFoldDB" id="A0AAD4LR44"/>
<proteinExistence type="predicted"/>
<dbReference type="GO" id="GO:0005730">
    <property type="term" value="C:nucleolus"/>
    <property type="evidence" value="ECO:0007669"/>
    <property type="project" value="TreeGrafter"/>
</dbReference>
<reference evidence="2" key="1">
    <citation type="submission" date="2022-01" db="EMBL/GenBank/DDBJ databases">
        <title>Comparative genomics reveals a dynamic genome evolution in the ectomycorrhizal milk-cap (Lactarius) mushrooms.</title>
        <authorList>
            <consortium name="DOE Joint Genome Institute"/>
            <person name="Lebreton A."/>
            <person name="Tang N."/>
            <person name="Kuo A."/>
            <person name="LaButti K."/>
            <person name="Drula E."/>
            <person name="Barry K."/>
            <person name="Clum A."/>
            <person name="Lipzen A."/>
            <person name="Mousain D."/>
            <person name="Ng V."/>
            <person name="Wang R."/>
            <person name="Wang X."/>
            <person name="Dai Y."/>
            <person name="Henrissat B."/>
            <person name="Grigoriev I.V."/>
            <person name="Guerin-Laguette A."/>
            <person name="Yu F."/>
            <person name="Martin F.M."/>
        </authorList>
    </citation>
    <scope>NUCLEOTIDE SEQUENCE</scope>
    <source>
        <strain evidence="2">QP</strain>
    </source>
</reference>
<evidence type="ECO:0000313" key="3">
    <source>
        <dbReference type="Proteomes" id="UP001201163"/>
    </source>
</evidence>
<dbReference type="EMBL" id="JAKELL010000004">
    <property type="protein sequence ID" value="KAH8999294.1"/>
    <property type="molecule type" value="Genomic_DNA"/>
</dbReference>
<keyword evidence="3" id="KW-1185">Reference proteome</keyword>
<protein>
    <submittedName>
        <fullName evidence="2">Uncharacterized protein</fullName>
    </submittedName>
</protein>
<feature type="compositionally biased region" description="Low complexity" evidence="1">
    <location>
        <begin position="55"/>
        <end position="67"/>
    </location>
</feature>
<feature type="region of interest" description="Disordered" evidence="1">
    <location>
        <begin position="260"/>
        <end position="283"/>
    </location>
</feature>
<dbReference type="GO" id="GO:0000462">
    <property type="term" value="P:maturation of SSU-rRNA from tricistronic rRNA transcript (SSU-rRNA, 5.8S rRNA, LSU-rRNA)"/>
    <property type="evidence" value="ECO:0007669"/>
    <property type="project" value="TreeGrafter"/>
</dbReference>
<feature type="region of interest" description="Disordered" evidence="1">
    <location>
        <begin position="115"/>
        <end position="157"/>
    </location>
</feature>
<evidence type="ECO:0000256" key="1">
    <source>
        <dbReference type="SAM" id="MobiDB-lite"/>
    </source>
</evidence>
<comment type="caution">
    <text evidence="2">The sequence shown here is derived from an EMBL/GenBank/DDBJ whole genome shotgun (WGS) entry which is preliminary data.</text>
</comment>
<gene>
    <name evidence="2" type="ORF">EDB92DRAFT_1833452</name>
</gene>
<dbReference type="Proteomes" id="UP001201163">
    <property type="component" value="Unassembled WGS sequence"/>
</dbReference>
<dbReference type="InterPro" id="IPR053030">
    <property type="entry name" value="Ribosomal_biogenesis_FAF1-like"/>
</dbReference>
<organism evidence="2 3">
    <name type="scientific">Lactarius akahatsu</name>
    <dbReference type="NCBI Taxonomy" id="416441"/>
    <lineage>
        <taxon>Eukaryota</taxon>
        <taxon>Fungi</taxon>
        <taxon>Dikarya</taxon>
        <taxon>Basidiomycota</taxon>
        <taxon>Agaricomycotina</taxon>
        <taxon>Agaricomycetes</taxon>
        <taxon>Russulales</taxon>
        <taxon>Russulaceae</taxon>
        <taxon>Lactarius</taxon>
    </lineage>
</organism>
<evidence type="ECO:0000313" key="2">
    <source>
        <dbReference type="EMBL" id="KAH8999294.1"/>
    </source>
</evidence>